<dbReference type="Proteomes" id="UP000749559">
    <property type="component" value="Unassembled WGS sequence"/>
</dbReference>
<gene>
    <name evidence="1" type="ORF">OFUS_LOCUS12585</name>
</gene>
<dbReference type="OrthoDB" id="10481297at2759"/>
<comment type="caution">
    <text evidence="1">The sequence shown here is derived from an EMBL/GenBank/DDBJ whole genome shotgun (WGS) entry which is preliminary data.</text>
</comment>
<reference evidence="1" key="1">
    <citation type="submission" date="2022-03" db="EMBL/GenBank/DDBJ databases">
        <authorList>
            <person name="Martin C."/>
        </authorList>
    </citation>
    <scope>NUCLEOTIDE SEQUENCE</scope>
</reference>
<protein>
    <submittedName>
        <fullName evidence="1">Uncharacterized protein</fullName>
    </submittedName>
</protein>
<accession>A0A8J1U3L4</accession>
<sequence length="193" mass="22083">MWYALPCQVFLVHVLCLVRGAGGKPRYARGSSNLFPVIQKSLPPNMRYSQTGRIALDHPVAYPQTSVTKDEYLRKEFPGQFFTLEQIQNLNTAQKERVKRDADNDLCCRTDVWFGPAPEQLDDVPREGPWTILKGEGVFQAYSRGDCSDLSPRPECPQGATCRQKHRLHSLWVVGETKSVLKYFYINNHCSYE</sequence>
<dbReference type="EMBL" id="CAIIXF020000006">
    <property type="protein sequence ID" value="CAH1786757.1"/>
    <property type="molecule type" value="Genomic_DNA"/>
</dbReference>
<name>A0A8J1U3L4_OWEFU</name>
<organism evidence="1 2">
    <name type="scientific">Owenia fusiformis</name>
    <name type="common">Polychaete worm</name>
    <dbReference type="NCBI Taxonomy" id="6347"/>
    <lineage>
        <taxon>Eukaryota</taxon>
        <taxon>Metazoa</taxon>
        <taxon>Spiralia</taxon>
        <taxon>Lophotrochozoa</taxon>
        <taxon>Annelida</taxon>
        <taxon>Polychaeta</taxon>
        <taxon>Sedentaria</taxon>
        <taxon>Canalipalpata</taxon>
        <taxon>Sabellida</taxon>
        <taxon>Oweniida</taxon>
        <taxon>Oweniidae</taxon>
        <taxon>Owenia</taxon>
    </lineage>
</organism>
<dbReference type="AlphaFoldDB" id="A0A8J1U3L4"/>
<evidence type="ECO:0000313" key="2">
    <source>
        <dbReference type="Proteomes" id="UP000749559"/>
    </source>
</evidence>
<keyword evidence="2" id="KW-1185">Reference proteome</keyword>
<proteinExistence type="predicted"/>
<evidence type="ECO:0000313" key="1">
    <source>
        <dbReference type="EMBL" id="CAH1786757.1"/>
    </source>
</evidence>